<name>F6ZX31_CIOIN</name>
<reference evidence="3" key="2">
    <citation type="journal article" date="2008" name="Genome Biol.">
        <title>Improved genome assembly and evidence-based global gene model set for the chordate Ciona intestinalis: new insight into intron and operon populations.</title>
        <authorList>
            <person name="Satou Y."/>
            <person name="Mineta K."/>
            <person name="Ogasawara M."/>
            <person name="Sasakura Y."/>
            <person name="Shoguchi E."/>
            <person name="Ueno K."/>
            <person name="Yamada L."/>
            <person name="Matsumoto J."/>
            <person name="Wasserscheid J."/>
            <person name="Dewar K."/>
            <person name="Wiley G.B."/>
            <person name="Macmil S.L."/>
            <person name="Roe B.A."/>
            <person name="Zeller R.W."/>
            <person name="Hastings K.E."/>
            <person name="Lemaire P."/>
            <person name="Lindquist E."/>
            <person name="Endo T."/>
            <person name="Hotta K."/>
            <person name="Inaba K."/>
        </authorList>
    </citation>
    <scope>NUCLEOTIDE SEQUENCE [LARGE SCALE GENOMIC DNA]</scope>
    <source>
        <strain evidence="3">wild type</strain>
    </source>
</reference>
<dbReference type="PANTHER" id="PTHR11036">
    <property type="entry name" value="SEMAPHORIN"/>
    <property type="match status" value="1"/>
</dbReference>
<evidence type="ECO:0000313" key="3">
    <source>
        <dbReference type="Ensembl" id="ENSCINP00000026069.2"/>
    </source>
</evidence>
<dbReference type="InterPro" id="IPR027231">
    <property type="entry name" value="Semaphorin"/>
</dbReference>
<dbReference type="Pfam" id="PF01403">
    <property type="entry name" value="Sema"/>
    <property type="match status" value="1"/>
</dbReference>
<dbReference type="InterPro" id="IPR001627">
    <property type="entry name" value="Semap_dom"/>
</dbReference>
<dbReference type="Proteomes" id="UP000008144">
    <property type="component" value="Chromosome 14"/>
</dbReference>
<dbReference type="Gene3D" id="2.130.10.10">
    <property type="entry name" value="YVTN repeat-like/Quinoprotein amine dehydrogenase"/>
    <property type="match status" value="1"/>
</dbReference>
<reference evidence="3" key="4">
    <citation type="submission" date="2025-09" db="UniProtKB">
        <authorList>
            <consortium name="Ensembl"/>
        </authorList>
    </citation>
    <scope>IDENTIFICATION</scope>
</reference>
<proteinExistence type="predicted"/>
<reference evidence="3" key="3">
    <citation type="submission" date="2025-08" db="UniProtKB">
        <authorList>
            <consortium name="Ensembl"/>
        </authorList>
    </citation>
    <scope>IDENTIFICATION</scope>
</reference>
<dbReference type="AlphaFoldDB" id="F6ZX31"/>
<dbReference type="InterPro" id="IPR015943">
    <property type="entry name" value="WD40/YVTN_repeat-like_dom_sf"/>
</dbReference>
<dbReference type="PANTHER" id="PTHR11036:SF127">
    <property type="entry name" value="SEMAPHORIN-1A"/>
    <property type="match status" value="1"/>
</dbReference>
<protein>
    <recommendedName>
        <fullName evidence="2">Sema domain-containing protein</fullName>
    </recommendedName>
</protein>
<dbReference type="HOGENOM" id="CLU_954837_0_0_1"/>
<dbReference type="SMART" id="SM00630">
    <property type="entry name" value="Sema"/>
    <property type="match status" value="1"/>
</dbReference>
<organism evidence="3 4">
    <name type="scientific">Ciona intestinalis</name>
    <name type="common">Transparent sea squirt</name>
    <name type="synonym">Ascidia intestinalis</name>
    <dbReference type="NCBI Taxonomy" id="7719"/>
    <lineage>
        <taxon>Eukaryota</taxon>
        <taxon>Metazoa</taxon>
        <taxon>Chordata</taxon>
        <taxon>Tunicata</taxon>
        <taxon>Ascidiacea</taxon>
        <taxon>Phlebobranchia</taxon>
        <taxon>Cionidae</taxon>
        <taxon>Ciona</taxon>
    </lineage>
</organism>
<comment type="caution">
    <text evidence="1">Lacks conserved residue(s) required for the propagation of feature annotation.</text>
</comment>
<dbReference type="OMA" id="ARIHIKY"/>
<dbReference type="PROSITE" id="PS51004">
    <property type="entry name" value="SEMA"/>
    <property type="match status" value="1"/>
</dbReference>
<feature type="domain" description="Sema" evidence="2">
    <location>
        <begin position="1"/>
        <end position="292"/>
    </location>
</feature>
<dbReference type="Ensembl" id="ENSCINT00000026315.2">
    <property type="protein sequence ID" value="ENSCINP00000026069.2"/>
    <property type="gene ID" value="ENSCING00000014403.2"/>
</dbReference>
<dbReference type="STRING" id="7719.ENSCINP00000026069"/>
<evidence type="ECO:0000313" key="4">
    <source>
        <dbReference type="Proteomes" id="UP000008144"/>
    </source>
</evidence>
<reference evidence="4" key="1">
    <citation type="journal article" date="2002" name="Science">
        <title>The draft genome of Ciona intestinalis: insights into chordate and vertebrate origins.</title>
        <authorList>
            <person name="Dehal P."/>
            <person name="Satou Y."/>
            <person name="Campbell R.K."/>
            <person name="Chapman J."/>
            <person name="Degnan B."/>
            <person name="De Tomaso A."/>
            <person name="Davidson B."/>
            <person name="Di Gregorio A."/>
            <person name="Gelpke M."/>
            <person name="Goodstein D.M."/>
            <person name="Harafuji N."/>
            <person name="Hastings K.E."/>
            <person name="Ho I."/>
            <person name="Hotta K."/>
            <person name="Huang W."/>
            <person name="Kawashima T."/>
            <person name="Lemaire P."/>
            <person name="Martinez D."/>
            <person name="Meinertzhagen I.A."/>
            <person name="Necula S."/>
            <person name="Nonaka M."/>
            <person name="Putnam N."/>
            <person name="Rash S."/>
            <person name="Saiga H."/>
            <person name="Satake M."/>
            <person name="Terry A."/>
            <person name="Yamada L."/>
            <person name="Wang H.G."/>
            <person name="Awazu S."/>
            <person name="Azumi K."/>
            <person name="Boore J."/>
            <person name="Branno M."/>
            <person name="Chin-Bow S."/>
            <person name="DeSantis R."/>
            <person name="Doyle S."/>
            <person name="Francino P."/>
            <person name="Keys D.N."/>
            <person name="Haga S."/>
            <person name="Hayashi H."/>
            <person name="Hino K."/>
            <person name="Imai K.S."/>
            <person name="Inaba K."/>
            <person name="Kano S."/>
            <person name="Kobayashi K."/>
            <person name="Kobayashi M."/>
            <person name="Lee B.I."/>
            <person name="Makabe K.W."/>
            <person name="Manohar C."/>
            <person name="Matassi G."/>
            <person name="Medina M."/>
            <person name="Mochizuki Y."/>
            <person name="Mount S."/>
            <person name="Morishita T."/>
            <person name="Miura S."/>
            <person name="Nakayama A."/>
            <person name="Nishizaka S."/>
            <person name="Nomoto H."/>
            <person name="Ohta F."/>
            <person name="Oishi K."/>
            <person name="Rigoutsos I."/>
            <person name="Sano M."/>
            <person name="Sasaki A."/>
            <person name="Sasakura Y."/>
            <person name="Shoguchi E."/>
            <person name="Shin-i T."/>
            <person name="Spagnuolo A."/>
            <person name="Stainier D."/>
            <person name="Suzuki M.M."/>
            <person name="Tassy O."/>
            <person name="Takatori N."/>
            <person name="Tokuoka M."/>
            <person name="Yagi K."/>
            <person name="Yoshizaki F."/>
            <person name="Wada S."/>
            <person name="Zhang C."/>
            <person name="Hyatt P.D."/>
            <person name="Larimer F."/>
            <person name="Detter C."/>
            <person name="Doggett N."/>
            <person name="Glavina T."/>
            <person name="Hawkins T."/>
            <person name="Richardson P."/>
            <person name="Lucas S."/>
            <person name="Kohara Y."/>
            <person name="Levine M."/>
            <person name="Satoh N."/>
            <person name="Rokhsar D.S."/>
        </authorList>
    </citation>
    <scope>NUCLEOTIDE SEQUENCE [LARGE SCALE GENOMIC DNA]</scope>
</reference>
<keyword evidence="4" id="KW-1185">Reference proteome</keyword>
<dbReference type="InterPro" id="IPR036352">
    <property type="entry name" value="Semap_dom_sf"/>
</dbReference>
<dbReference type="InParanoid" id="F6ZX31"/>
<dbReference type="SUPFAM" id="SSF101912">
    <property type="entry name" value="Sema domain"/>
    <property type="match status" value="1"/>
</dbReference>
<evidence type="ECO:0000256" key="1">
    <source>
        <dbReference type="PROSITE-ProRule" id="PRU00352"/>
    </source>
</evidence>
<evidence type="ECO:0000259" key="2">
    <source>
        <dbReference type="PROSITE" id="PS51004"/>
    </source>
</evidence>
<sequence length="292" mass="31870">DEELCHNFLSVVATTNDEGSELLVCGTNSFSPICTTYTVSYMSSGLVMVRGEDFSGKQRCPYGPNQPSAAIFTGGSLYAGTYQAFTGVSPVVSRSMGDNTPLKTASIDEAMNRKCPRFVKMIEDDKRVLVFFNEMQKLSSGEVRMVAQVGQVCKNDVGGDRVLSRMWTTFIKSRLNCSYNGFYLNELRDVTEAKFVNGVETIFATFSTPEDSLAGAAVCSFTMNAIREALHGAFLVGSDPSAQTVGTSPAASRHPASCPSEKMTDSELFFIKSHPQMKEQVPATGKKKRLYH</sequence>
<accession>F6ZX31</accession>
<dbReference type="GeneTree" id="ENSGT00940000159170"/>
<dbReference type="GO" id="GO:0030215">
    <property type="term" value="F:semaphorin receptor binding"/>
    <property type="evidence" value="ECO:0007669"/>
    <property type="project" value="InterPro"/>
</dbReference>
<dbReference type="EMBL" id="EAAA01001287">
    <property type="status" value="NOT_ANNOTATED_CDS"/>
    <property type="molecule type" value="Genomic_DNA"/>
</dbReference>